<dbReference type="RefSeq" id="WP_028870550.1">
    <property type="nucleotide sequence ID" value="NZ_VOSB01000005.1"/>
</dbReference>
<protein>
    <submittedName>
        <fullName evidence="2">Ribose-5-phosphate isomerase</fullName>
    </submittedName>
</protein>
<evidence type="ECO:0000259" key="1">
    <source>
        <dbReference type="PROSITE" id="PS50164"/>
    </source>
</evidence>
<accession>A0A5C7B9U3</accession>
<keyword evidence="2" id="KW-0413">Isomerase</keyword>
<feature type="domain" description="GIY-YIG" evidence="1">
    <location>
        <begin position="4"/>
        <end position="113"/>
    </location>
</feature>
<name>A0A5C7B9U3_9FLAO</name>
<evidence type="ECO:0000313" key="2">
    <source>
        <dbReference type="EMBL" id="TXE19128.1"/>
    </source>
</evidence>
<sequence>MVKTEYRIYVVELSKRVFTENRKFREANPQFNGVLECLYVGMTSKTPKERFLQHKTGYRNKKGYKISANIVEQYGSYLRPSLYNHIDPMATRAEALKMEETLALELRRQRYAVWFN</sequence>
<dbReference type="OrthoDB" id="7190053at2"/>
<dbReference type="AlphaFoldDB" id="A0A5C7B9U3"/>
<proteinExistence type="predicted"/>
<comment type="caution">
    <text evidence="2">The sequence shown here is derived from an EMBL/GenBank/DDBJ whole genome shotgun (WGS) entry which is preliminary data.</text>
</comment>
<reference evidence="2 3" key="1">
    <citation type="submission" date="2019-08" db="EMBL/GenBank/DDBJ databases">
        <title>Genome of Psychroserpens burtonensis ACAM 167.</title>
        <authorList>
            <person name="Bowman J.P."/>
        </authorList>
    </citation>
    <scope>NUCLEOTIDE SEQUENCE [LARGE SCALE GENOMIC DNA]</scope>
    <source>
        <strain evidence="2 3">ACAM 167</strain>
    </source>
</reference>
<dbReference type="STRING" id="1123037.GCA_000425305_00045"/>
<keyword evidence="3" id="KW-1185">Reference proteome</keyword>
<organism evidence="2 3">
    <name type="scientific">Psychroserpens burtonensis</name>
    <dbReference type="NCBI Taxonomy" id="49278"/>
    <lineage>
        <taxon>Bacteria</taxon>
        <taxon>Pseudomonadati</taxon>
        <taxon>Bacteroidota</taxon>
        <taxon>Flavobacteriia</taxon>
        <taxon>Flavobacteriales</taxon>
        <taxon>Flavobacteriaceae</taxon>
        <taxon>Psychroserpens</taxon>
    </lineage>
</organism>
<dbReference type="Proteomes" id="UP000321938">
    <property type="component" value="Unassembled WGS sequence"/>
</dbReference>
<dbReference type="GO" id="GO:0016853">
    <property type="term" value="F:isomerase activity"/>
    <property type="evidence" value="ECO:0007669"/>
    <property type="project" value="UniProtKB-KW"/>
</dbReference>
<evidence type="ECO:0000313" key="3">
    <source>
        <dbReference type="Proteomes" id="UP000321938"/>
    </source>
</evidence>
<dbReference type="PROSITE" id="PS50164">
    <property type="entry name" value="GIY_YIG"/>
    <property type="match status" value="1"/>
</dbReference>
<dbReference type="EMBL" id="VOSB01000005">
    <property type="protein sequence ID" value="TXE19128.1"/>
    <property type="molecule type" value="Genomic_DNA"/>
</dbReference>
<gene>
    <name evidence="2" type="ORF">ES692_04545</name>
</gene>
<dbReference type="InterPro" id="IPR000305">
    <property type="entry name" value="GIY-YIG_endonuc"/>
</dbReference>